<dbReference type="SUPFAM" id="SSF52743">
    <property type="entry name" value="Subtilisin-like"/>
    <property type="match status" value="1"/>
</dbReference>
<dbReference type="Gene3D" id="3.40.50.200">
    <property type="entry name" value="Peptidase S8/S53 domain"/>
    <property type="match status" value="2"/>
</dbReference>
<keyword evidence="7" id="KW-1133">Transmembrane helix</keyword>
<dbReference type="PROSITE" id="PS00137">
    <property type="entry name" value="SUBTILASE_HIS"/>
    <property type="match status" value="1"/>
</dbReference>
<dbReference type="Proteomes" id="UP000613740">
    <property type="component" value="Unassembled WGS sequence"/>
</dbReference>
<dbReference type="CDD" id="cd07473">
    <property type="entry name" value="Peptidases_S8_Subtilisin_like"/>
    <property type="match status" value="1"/>
</dbReference>
<proteinExistence type="inferred from homology"/>
<feature type="compositionally biased region" description="Basic and acidic residues" evidence="6">
    <location>
        <begin position="591"/>
        <end position="601"/>
    </location>
</feature>
<feature type="active site" description="Charge relay system" evidence="5">
    <location>
        <position position="792"/>
    </location>
</feature>
<feature type="compositionally biased region" description="Low complexity" evidence="6">
    <location>
        <begin position="1654"/>
        <end position="1674"/>
    </location>
</feature>
<feature type="domain" description="Peptidase S8/S53" evidence="8">
    <location>
        <begin position="378"/>
        <end position="811"/>
    </location>
</feature>
<feature type="compositionally biased region" description="Low complexity" evidence="6">
    <location>
        <begin position="1416"/>
        <end position="1436"/>
    </location>
</feature>
<organism evidence="9 10">
    <name type="scientific">Chlamydomonas schloesseri</name>
    <dbReference type="NCBI Taxonomy" id="2026947"/>
    <lineage>
        <taxon>Eukaryota</taxon>
        <taxon>Viridiplantae</taxon>
        <taxon>Chlorophyta</taxon>
        <taxon>core chlorophytes</taxon>
        <taxon>Chlorophyceae</taxon>
        <taxon>CS clade</taxon>
        <taxon>Chlamydomonadales</taxon>
        <taxon>Chlamydomonadaceae</taxon>
        <taxon>Chlamydomonas</taxon>
    </lineage>
</organism>
<evidence type="ECO:0000256" key="5">
    <source>
        <dbReference type="PROSITE-ProRule" id="PRU01240"/>
    </source>
</evidence>
<dbReference type="InterPro" id="IPR036852">
    <property type="entry name" value="Peptidase_S8/S53_dom_sf"/>
</dbReference>
<dbReference type="Pfam" id="PF00082">
    <property type="entry name" value="Peptidase_S8"/>
    <property type="match status" value="1"/>
</dbReference>
<dbReference type="EMBL" id="JAEHOD010000002">
    <property type="protein sequence ID" value="KAG2454337.1"/>
    <property type="molecule type" value="Genomic_DNA"/>
</dbReference>
<feature type="active site" description="Charge relay system" evidence="5">
    <location>
        <position position="386"/>
    </location>
</feature>
<evidence type="ECO:0000259" key="8">
    <source>
        <dbReference type="Pfam" id="PF00082"/>
    </source>
</evidence>
<feature type="compositionally biased region" description="Acidic residues" evidence="6">
    <location>
        <begin position="86"/>
        <end position="95"/>
    </location>
</feature>
<gene>
    <name evidence="9" type="ORF">HYH02_001363</name>
</gene>
<evidence type="ECO:0000256" key="4">
    <source>
        <dbReference type="ARBA" id="ARBA00022825"/>
    </source>
</evidence>
<feature type="region of interest" description="Disordered" evidence="6">
    <location>
        <begin position="1654"/>
        <end position="1681"/>
    </location>
</feature>
<dbReference type="PROSITE" id="PS00136">
    <property type="entry name" value="SUBTILASE_ASP"/>
    <property type="match status" value="1"/>
</dbReference>
<feature type="region of interest" description="Disordered" evidence="6">
    <location>
        <begin position="435"/>
        <end position="503"/>
    </location>
</feature>
<feature type="region of interest" description="Disordered" evidence="6">
    <location>
        <begin position="1321"/>
        <end position="1343"/>
    </location>
</feature>
<dbReference type="InterPro" id="IPR051048">
    <property type="entry name" value="Peptidase_S8/S53_subtilisin"/>
</dbReference>
<dbReference type="InterPro" id="IPR023827">
    <property type="entry name" value="Peptidase_S8_Asp-AS"/>
</dbReference>
<reference evidence="9" key="1">
    <citation type="journal article" date="2020" name="bioRxiv">
        <title>Comparative genomics of Chlamydomonas.</title>
        <authorList>
            <person name="Craig R.J."/>
            <person name="Hasan A.R."/>
            <person name="Ness R.W."/>
            <person name="Keightley P.D."/>
        </authorList>
    </citation>
    <scope>NUCLEOTIDE SEQUENCE</scope>
    <source>
        <strain evidence="9">CCAP 11/173</strain>
    </source>
</reference>
<keyword evidence="3 5" id="KW-0378">Hydrolase</keyword>
<feature type="active site" description="Charge relay system" evidence="5">
    <location>
        <position position="604"/>
    </location>
</feature>
<feature type="compositionally biased region" description="Pro residues" evidence="6">
    <location>
        <begin position="1437"/>
        <end position="1447"/>
    </location>
</feature>
<dbReference type="PANTHER" id="PTHR43399:SF4">
    <property type="entry name" value="CELL WALL-ASSOCIATED PROTEASE"/>
    <property type="match status" value="1"/>
</dbReference>
<evidence type="ECO:0000256" key="7">
    <source>
        <dbReference type="SAM" id="Phobius"/>
    </source>
</evidence>
<dbReference type="InterPro" id="IPR034204">
    <property type="entry name" value="PfSUB1-like_cat_dom"/>
</dbReference>
<feature type="compositionally biased region" description="Low complexity" evidence="6">
    <location>
        <begin position="542"/>
        <end position="557"/>
    </location>
</feature>
<dbReference type="InterPro" id="IPR000209">
    <property type="entry name" value="Peptidase_S8/S53_dom"/>
</dbReference>
<evidence type="ECO:0000256" key="3">
    <source>
        <dbReference type="ARBA" id="ARBA00022801"/>
    </source>
</evidence>
<keyword evidence="2 5" id="KW-0645">Protease</keyword>
<dbReference type="GO" id="GO:0004252">
    <property type="term" value="F:serine-type endopeptidase activity"/>
    <property type="evidence" value="ECO:0007669"/>
    <property type="project" value="UniProtKB-UniRule"/>
</dbReference>
<dbReference type="InterPro" id="IPR015500">
    <property type="entry name" value="Peptidase_S8_subtilisin-rel"/>
</dbReference>
<dbReference type="GO" id="GO:0006508">
    <property type="term" value="P:proteolysis"/>
    <property type="evidence" value="ECO:0007669"/>
    <property type="project" value="UniProtKB-KW"/>
</dbReference>
<feature type="region of interest" description="Disordered" evidence="6">
    <location>
        <begin position="333"/>
        <end position="354"/>
    </location>
</feature>
<comment type="similarity">
    <text evidence="1 5">Belongs to the peptidase S8 family.</text>
</comment>
<keyword evidence="7" id="KW-0472">Membrane</keyword>
<evidence type="ECO:0000256" key="2">
    <source>
        <dbReference type="ARBA" id="ARBA00022670"/>
    </source>
</evidence>
<feature type="region of interest" description="Disordered" evidence="6">
    <location>
        <begin position="542"/>
        <end position="608"/>
    </location>
</feature>
<feature type="region of interest" description="Disordered" evidence="6">
    <location>
        <begin position="1"/>
        <end position="109"/>
    </location>
</feature>
<name>A0A835WVT5_9CHLO</name>
<feature type="compositionally biased region" description="Pro residues" evidence="6">
    <location>
        <begin position="439"/>
        <end position="487"/>
    </location>
</feature>
<dbReference type="PROSITE" id="PS51892">
    <property type="entry name" value="SUBTILASE"/>
    <property type="match status" value="1"/>
</dbReference>
<feature type="transmembrane region" description="Helical" evidence="7">
    <location>
        <begin position="155"/>
        <end position="177"/>
    </location>
</feature>
<keyword evidence="4 5" id="KW-0720">Serine protease</keyword>
<evidence type="ECO:0000313" key="10">
    <source>
        <dbReference type="Proteomes" id="UP000613740"/>
    </source>
</evidence>
<feature type="region of interest" description="Disordered" evidence="6">
    <location>
        <begin position="1415"/>
        <end position="1450"/>
    </location>
</feature>
<protein>
    <recommendedName>
        <fullName evidence="8">Peptidase S8/S53 domain-containing protein</fullName>
    </recommendedName>
</protein>
<keyword evidence="7" id="KW-0812">Transmembrane</keyword>
<keyword evidence="10" id="KW-1185">Reference proteome</keyword>
<dbReference type="InterPro" id="IPR022398">
    <property type="entry name" value="Peptidase_S8_His-AS"/>
</dbReference>
<feature type="region of interest" description="Disordered" evidence="6">
    <location>
        <begin position="1123"/>
        <end position="1143"/>
    </location>
</feature>
<sequence length="1731" mass="172736">MPKTPKGRVHFGDGGPPHGDAASSQPSEVSNPLFMNDALPEASAEAVILQMDSASPGSAPATPSAMRKDAAGDAGLPLSDASASGDDADEEDDDGAGAREDGVSGMSPHEVAMLKYSTSARRLPRNADCYVEPQGDSAGQTAASPWVATWLCRGLLALLVLGLCAAVVLPAVCLTVGCRVKSAPAQPAPASLRLIVRYTELGINTPDLLPLLADFFNSTQLASSGLELLDFDDLPVLQEVKQLLQEQHADKLDLLINDFVAGSWVQQLEGLNGLPQPPTDYTSYADGLGLNGAAASLDAAAAAAANAAAAAGGQDAAGGLAAAVGADAGAAITSSGGRRRRRAQQQQQQQQSDPLLASQWHLDAVGAAEAWRVTTGVRDVVVAVLDTGVDLSHPDLAPNLWVNTGEVPNNGIDDDGNGFVDDAFGYDFAGPCSTDWRAVPPPPPSPPPRPPSPPAPPPRPPPPPSPPPRPRPPSPPPPPKRAPPPPARKSSGRRLTGGHGRGLLSALLGSMWGTAAAEAEDPTGGAAAAAGAAAPAAASATASKVGSGGSSSSSSGSGRHGSQSPHQGRRRRLLDSAPVVDQLYTPGRCGSDPDPRPEAGDSGHGTHVAGIIGAARGNGLGGAGVAPGVRVMPLKVSDLQGNFWASNIVAAYDYAHRMGAHVVSCSFGPYQPTLAPDAIDLTQAAAETRLYERAVRPLADKGVLLVAAAGNEDTDLDRVRAVGMPYLPCTLDLPNVLCVAASNPAGGIWREIVANRWVGSNTGPTTVDIAAPGSRIVSTLPGASYGDKTGSSMATPLVSGSAALVLSALGAADGNYFQAGRARSLLLEAGDPRPGLPVTSGRTLNTARAVQAAAALAGTGATLLTPLPLDVGTSSGVLLRGLGDTYYTLPPDQLAAAAAAEAAAAAAAGSSSSSGNSGAVLTTLGLTPFGSSVRTASTRLAAFKYGGPGVMVAVRGHLRLPAPGLYGVRLATSAPPARLAVTVGQRRLDWKVVAAAAATPTGAATANASSSGATADAVREAVLSAPIAGWYDFEVLYLLASPATSTTTSTTSISAPPPVLELTWSLPGSPRAFGPLPDGYLGRGSLVRPTAVPYAPAALPEPGAVAAGFQVLWRPASMDVAVADDTGTGDGSSSSSGGGSAAPPNATAAALAVAAAWDPDFLLTRVTEDTASRPAINPYYPYSSFVDDLSFTAPGALSAALAGAFAPAAAAAAANSTASANANATSSSSSSSSSSSGTVNGSSSSTVNDFGLAAAAASGPLYGIALAWIRAPLPATAATAAGTTDGSSSSSTSGPQLQFRITCSFCSLHLGGMLVAEVVDGSSSSTSSGSGGGGGGSSTSPALTGTVATRLSPCVSLAAMRVIPSPGGGGNSSTTTTTGNTTGAAMMESATYALQLRFAVRDVASAALVVQWGTCTSSSSSSSTSSTSSATGTTGSPAPPPPPPPAGPVAYQRLAPLLAGTQWYRVPAAAAVNNSAPAANSTTAGGGSSNTANSTQLLLPASMRCYVWRSGSVTLAGQGQVQELPRPQDPTAGPPPLSFSLPHPRASYLPCTGPVGTFCPAGNNFTLRLSDIFPAELPSSAIDVRLYVRCSGWRPGGAAGGLVAVRSSGSLNTAVYLGGQRVFYSLDLAYGAPGNRMPRAPNATTTTTAAAAAAGFPTTTRNTTAASPPSAASPASPPPAPPAAAAAGLYKQLLVVEWFGVTAGARLSVVEGHLNTSSLFSPNLSLQGLLA</sequence>
<dbReference type="PANTHER" id="PTHR43399">
    <property type="entry name" value="SUBTILISIN-RELATED"/>
    <property type="match status" value="1"/>
</dbReference>
<feature type="compositionally biased region" description="Low complexity" evidence="6">
    <location>
        <begin position="53"/>
        <end position="65"/>
    </location>
</feature>
<dbReference type="PRINTS" id="PR00723">
    <property type="entry name" value="SUBTILISIN"/>
</dbReference>
<evidence type="ECO:0000256" key="1">
    <source>
        <dbReference type="ARBA" id="ARBA00011073"/>
    </source>
</evidence>
<evidence type="ECO:0000313" key="9">
    <source>
        <dbReference type="EMBL" id="KAG2454337.1"/>
    </source>
</evidence>
<accession>A0A835WVT5</accession>
<evidence type="ECO:0000256" key="6">
    <source>
        <dbReference type="SAM" id="MobiDB-lite"/>
    </source>
</evidence>
<dbReference type="OrthoDB" id="545034at2759"/>
<comment type="caution">
    <text evidence="9">The sequence shown here is derived from an EMBL/GenBank/DDBJ whole genome shotgun (WGS) entry which is preliminary data.</text>
</comment>